<dbReference type="PANTHER" id="PTHR42955:SF1">
    <property type="entry name" value="GLYCERALDEHYDE-3-PHOSPHATE DEHYDROGENASE"/>
    <property type="match status" value="1"/>
</dbReference>
<dbReference type="PANTHER" id="PTHR42955">
    <property type="entry name" value="GLYCERALDEHYDE-3-PHOSPHATE DEHYDROGENASE"/>
    <property type="match status" value="1"/>
</dbReference>
<proteinExistence type="inferred from homology"/>
<feature type="site" description="Activates thiol group during catalysis" evidence="5">
    <location>
        <position position="151"/>
    </location>
</feature>
<gene>
    <name evidence="8" type="ORF">ACHAW5_010199</name>
</gene>
<dbReference type="EMBL" id="JALLAZ020001477">
    <property type="protein sequence ID" value="KAL3774295.1"/>
    <property type="molecule type" value="Genomic_DNA"/>
</dbReference>
<evidence type="ECO:0000256" key="4">
    <source>
        <dbReference type="PIRSR" id="PIRSR000149-3"/>
    </source>
</evidence>
<dbReference type="SMART" id="SM00846">
    <property type="entry name" value="Gp_dh_N"/>
    <property type="match status" value="1"/>
</dbReference>
<dbReference type="InterPro" id="IPR020831">
    <property type="entry name" value="GlycerAld/Erythrose_P_DH"/>
</dbReference>
<dbReference type="AlphaFoldDB" id="A0ABD3NDZ7"/>
<keyword evidence="9" id="KW-1185">Reference proteome</keyword>
<keyword evidence="2" id="KW-0560">Oxidoreductase</keyword>
<name>A0ABD3NDZ7_9STRA</name>
<dbReference type="SUPFAM" id="SSF55347">
    <property type="entry name" value="Glyceraldehyde-3-phosphate dehydrogenase-like, C-terminal domain"/>
    <property type="match status" value="1"/>
</dbReference>
<dbReference type="Pfam" id="PF00044">
    <property type="entry name" value="Gp_dh_N"/>
    <property type="match status" value="1"/>
</dbReference>
<dbReference type="Gene3D" id="3.40.50.720">
    <property type="entry name" value="NAD(P)-binding Rossmann-like Domain"/>
    <property type="match status" value="2"/>
</dbReference>
<sequence>MVTCAVNGFVHVNNLCSCELAAYLIKYDSVHGTWDKNVVVLDDGLGFTVDGKLVTFTRCKDYKEVDWRGQIGHGVHGEVPQGQGALNDYFDVCGVKRIVVSAPVKEAGCLNIVLGCNDQLLTEKSRLITNASCTTNCEGHQGEFRYQAWVHHHRSQRDCHSERQSPMRLVRNAQSPPHLHLYRQFHGHRGDLPQTQGEAQQTRHTRFSLNASLTDCVFEIEKEGGVTVEEVNAALKKASKEGPLKGILGYEVQPLVSTDYTNDAQSLIIDTLSTQVIDKTMVKIYAWYDNECSYSKRMAELCHIVAAKFIAGVEPTFKYN</sequence>
<comment type="similarity">
    <text evidence="1 6">Belongs to the glyceraldehyde-3-phosphate dehydrogenase family.</text>
</comment>
<comment type="caution">
    <text evidence="8">The sequence shown here is derived from an EMBL/GenBank/DDBJ whole genome shotgun (WGS) entry which is preliminary data.</text>
</comment>
<evidence type="ECO:0000256" key="1">
    <source>
        <dbReference type="ARBA" id="ARBA00007406"/>
    </source>
</evidence>
<evidence type="ECO:0000313" key="8">
    <source>
        <dbReference type="EMBL" id="KAL3774295.1"/>
    </source>
</evidence>
<evidence type="ECO:0000259" key="7">
    <source>
        <dbReference type="SMART" id="SM00846"/>
    </source>
</evidence>
<dbReference type="InterPro" id="IPR020828">
    <property type="entry name" value="GlycerAld_3-P_DH_NAD(P)-bd"/>
</dbReference>
<feature type="binding site" evidence="4">
    <location>
        <position position="290"/>
    </location>
    <ligand>
        <name>NAD(+)</name>
        <dbReference type="ChEBI" id="CHEBI:57540"/>
    </ligand>
</feature>
<protein>
    <recommendedName>
        <fullName evidence="7">Glyceraldehyde 3-phosphate dehydrogenase NAD(P) binding domain-containing protein</fullName>
    </recommendedName>
</protein>
<dbReference type="Gene3D" id="3.30.360.10">
    <property type="entry name" value="Dihydrodipicolinate Reductase, domain 2"/>
    <property type="match status" value="1"/>
</dbReference>
<evidence type="ECO:0000256" key="5">
    <source>
        <dbReference type="PIRSR" id="PIRSR000149-4"/>
    </source>
</evidence>
<evidence type="ECO:0000256" key="2">
    <source>
        <dbReference type="ARBA" id="ARBA00023002"/>
    </source>
</evidence>
<reference evidence="8 9" key="1">
    <citation type="submission" date="2024-10" db="EMBL/GenBank/DDBJ databases">
        <title>Updated reference genomes for cyclostephanoid diatoms.</title>
        <authorList>
            <person name="Roberts W.R."/>
            <person name="Alverson A.J."/>
        </authorList>
    </citation>
    <scope>NUCLEOTIDE SEQUENCE [LARGE SCALE GENOMIC DNA]</scope>
    <source>
        <strain evidence="8 9">AJA276-08</strain>
    </source>
</reference>
<feature type="domain" description="Glyceraldehyde 3-phosphate dehydrogenase NAD(P) binding" evidence="7">
    <location>
        <begin position="2"/>
        <end position="133"/>
    </location>
</feature>
<dbReference type="InterPro" id="IPR052978">
    <property type="entry name" value="GAP_dehydrogenase"/>
</dbReference>
<organism evidence="8 9">
    <name type="scientific">Stephanodiscus triporus</name>
    <dbReference type="NCBI Taxonomy" id="2934178"/>
    <lineage>
        <taxon>Eukaryota</taxon>
        <taxon>Sar</taxon>
        <taxon>Stramenopiles</taxon>
        <taxon>Ochrophyta</taxon>
        <taxon>Bacillariophyta</taxon>
        <taxon>Coscinodiscophyceae</taxon>
        <taxon>Thalassiosirophycidae</taxon>
        <taxon>Stephanodiscales</taxon>
        <taxon>Stephanodiscaceae</taxon>
        <taxon>Stephanodiscus</taxon>
    </lineage>
</organism>
<evidence type="ECO:0000256" key="6">
    <source>
        <dbReference type="RuleBase" id="RU000397"/>
    </source>
</evidence>
<evidence type="ECO:0000313" key="9">
    <source>
        <dbReference type="Proteomes" id="UP001530315"/>
    </source>
</evidence>
<dbReference type="Pfam" id="PF02800">
    <property type="entry name" value="Gp_dh_C"/>
    <property type="match status" value="1"/>
</dbReference>
<dbReference type="SUPFAM" id="SSF51735">
    <property type="entry name" value="NAD(P)-binding Rossmann-fold domains"/>
    <property type="match status" value="1"/>
</dbReference>
<dbReference type="PIRSF" id="PIRSF000149">
    <property type="entry name" value="GAP_DH"/>
    <property type="match status" value="1"/>
</dbReference>
<evidence type="ECO:0000256" key="3">
    <source>
        <dbReference type="PIRSR" id="PIRSR000149-1"/>
    </source>
</evidence>
<dbReference type="Proteomes" id="UP001530315">
    <property type="component" value="Unassembled WGS sequence"/>
</dbReference>
<feature type="active site" description="Nucleophile" evidence="3">
    <location>
        <position position="133"/>
    </location>
</feature>
<dbReference type="PRINTS" id="PR00078">
    <property type="entry name" value="G3PDHDRGNASE"/>
</dbReference>
<keyword evidence="4" id="KW-0547">Nucleotide-binding</keyword>
<dbReference type="InterPro" id="IPR036291">
    <property type="entry name" value="NAD(P)-bd_dom_sf"/>
</dbReference>
<keyword evidence="4" id="KW-0520">NAD</keyword>
<accession>A0ABD3NDZ7</accession>
<feature type="binding site" evidence="4">
    <location>
        <position position="101"/>
    </location>
    <ligand>
        <name>NAD(+)</name>
        <dbReference type="ChEBI" id="CHEBI:57540"/>
    </ligand>
</feature>
<dbReference type="GO" id="GO:0016491">
    <property type="term" value="F:oxidoreductase activity"/>
    <property type="evidence" value="ECO:0007669"/>
    <property type="project" value="UniProtKB-KW"/>
</dbReference>
<dbReference type="InterPro" id="IPR020829">
    <property type="entry name" value="GlycerAld_3-P_DH_cat"/>
</dbReference>